<dbReference type="InterPro" id="IPR017452">
    <property type="entry name" value="GPCR_Rhodpsn_7TM"/>
</dbReference>
<evidence type="ECO:0000256" key="4">
    <source>
        <dbReference type="ARBA" id="ARBA00022989"/>
    </source>
</evidence>
<dbReference type="SUPFAM" id="SSF81321">
    <property type="entry name" value="Family A G protein-coupled receptor-like"/>
    <property type="match status" value="1"/>
</dbReference>
<dbReference type="Pfam" id="PF00001">
    <property type="entry name" value="7tm_1"/>
    <property type="match status" value="1"/>
</dbReference>
<accession>A0A226D2C8</accession>
<reference evidence="8 9" key="1">
    <citation type="submission" date="2015-12" db="EMBL/GenBank/DDBJ databases">
        <title>The genome of Folsomia candida.</title>
        <authorList>
            <person name="Faddeeva A."/>
            <person name="Derks M.F."/>
            <person name="Anvar Y."/>
            <person name="Smit S."/>
            <person name="Van Straalen N."/>
            <person name="Roelofs D."/>
        </authorList>
    </citation>
    <scope>NUCLEOTIDE SEQUENCE [LARGE SCALE GENOMIC DNA]</scope>
    <source>
        <strain evidence="8 9">VU population</strain>
        <tissue evidence="8">Whole body</tissue>
    </source>
</reference>
<dbReference type="Proteomes" id="UP000198287">
    <property type="component" value="Unassembled WGS sequence"/>
</dbReference>
<feature type="transmembrane region" description="Helical" evidence="6">
    <location>
        <begin position="218"/>
        <end position="242"/>
    </location>
</feature>
<dbReference type="PRINTS" id="PR00237">
    <property type="entry name" value="GPCRRHODOPSN"/>
</dbReference>
<organism evidence="8 9">
    <name type="scientific">Folsomia candida</name>
    <name type="common">Springtail</name>
    <dbReference type="NCBI Taxonomy" id="158441"/>
    <lineage>
        <taxon>Eukaryota</taxon>
        <taxon>Metazoa</taxon>
        <taxon>Ecdysozoa</taxon>
        <taxon>Arthropoda</taxon>
        <taxon>Hexapoda</taxon>
        <taxon>Collembola</taxon>
        <taxon>Entomobryomorpha</taxon>
        <taxon>Isotomoidea</taxon>
        <taxon>Isotomidae</taxon>
        <taxon>Proisotominae</taxon>
        <taxon>Folsomia</taxon>
    </lineage>
</organism>
<evidence type="ECO:0000256" key="2">
    <source>
        <dbReference type="ARBA" id="ARBA00010663"/>
    </source>
</evidence>
<evidence type="ECO:0000256" key="1">
    <source>
        <dbReference type="ARBA" id="ARBA00004370"/>
    </source>
</evidence>
<dbReference type="PROSITE" id="PS50262">
    <property type="entry name" value="G_PROTEIN_RECEP_F1_2"/>
    <property type="match status" value="1"/>
</dbReference>
<keyword evidence="9" id="KW-1185">Reference proteome</keyword>
<feature type="transmembrane region" description="Helical" evidence="6">
    <location>
        <begin position="174"/>
        <end position="198"/>
    </location>
</feature>
<dbReference type="EMBL" id="LNIX01000042">
    <property type="protein sequence ID" value="OXA38978.1"/>
    <property type="molecule type" value="Genomic_DNA"/>
</dbReference>
<gene>
    <name evidence="8" type="ORF">Fcan01_26341</name>
</gene>
<dbReference type="InterPro" id="IPR000276">
    <property type="entry name" value="GPCR_Rhodpsn"/>
</dbReference>
<dbReference type="Gene3D" id="1.20.1070.10">
    <property type="entry name" value="Rhodopsin 7-helix transmembrane proteins"/>
    <property type="match status" value="1"/>
</dbReference>
<keyword evidence="5 6" id="KW-0472">Membrane</keyword>
<proteinExistence type="inferred from homology"/>
<name>A0A226D2C8_FOLCA</name>
<comment type="subcellular location">
    <subcellularLocation>
        <location evidence="1">Membrane</location>
    </subcellularLocation>
</comment>
<evidence type="ECO:0000256" key="3">
    <source>
        <dbReference type="ARBA" id="ARBA00022692"/>
    </source>
</evidence>
<evidence type="ECO:0000256" key="5">
    <source>
        <dbReference type="ARBA" id="ARBA00023136"/>
    </source>
</evidence>
<dbReference type="GO" id="GO:0004930">
    <property type="term" value="F:G protein-coupled receptor activity"/>
    <property type="evidence" value="ECO:0007669"/>
    <property type="project" value="InterPro"/>
</dbReference>
<dbReference type="AlphaFoldDB" id="A0A226D2C8"/>
<feature type="transmembrane region" description="Helical" evidence="6">
    <location>
        <begin position="143"/>
        <end position="162"/>
    </location>
</feature>
<keyword evidence="4 6" id="KW-1133">Transmembrane helix</keyword>
<sequence>MEGVDTGLAISSSVVLTICILGLVGNTKHIRRKHLCQKHFCQGAFVSAHTCRKHKCLEHCCRGALSFCDFFLLVLSVIRTFSNLPLYKIDYDNPWISYPIFIWDFICTGGTKYYTVAISLERCFAICFPIAAHRYMTERRARWLAVGVFLFTLLVTLVSYLYRFHWDATSFHVFVAVVLHFAPFLAVLILNFCIYAGLKMYQKKRKALTETESSEVSVTRMLLVIVVVFGLCYSFEFVRRILNFTGYFSDPNLTYYDYTLNHLADIFYVLNSSVNFIIYYLMGNAFRGQFLKLMKNTCGFARLRGGTSCSKFSEASKSALLKISSSHQKNESQTATCID</sequence>
<evidence type="ECO:0000313" key="8">
    <source>
        <dbReference type="EMBL" id="OXA38978.1"/>
    </source>
</evidence>
<keyword evidence="3 6" id="KW-0812">Transmembrane</keyword>
<dbReference type="PANTHER" id="PTHR46641:SF2">
    <property type="entry name" value="FMRFAMIDE RECEPTOR"/>
    <property type="match status" value="1"/>
</dbReference>
<feature type="transmembrane region" description="Helical" evidence="6">
    <location>
        <begin position="262"/>
        <end position="282"/>
    </location>
</feature>
<dbReference type="OMA" id="TIMAYTT"/>
<evidence type="ECO:0000313" key="9">
    <source>
        <dbReference type="Proteomes" id="UP000198287"/>
    </source>
</evidence>
<evidence type="ECO:0000259" key="7">
    <source>
        <dbReference type="PROSITE" id="PS50262"/>
    </source>
</evidence>
<protein>
    <submittedName>
        <fullName evidence="8">FMRFamide receptor</fullName>
    </submittedName>
</protein>
<feature type="domain" description="G-protein coupled receptors family 1 profile" evidence="7">
    <location>
        <begin position="113"/>
        <end position="279"/>
    </location>
</feature>
<comment type="similarity">
    <text evidence="2">Belongs to the G-protein coupled receptor 1 family.</text>
</comment>
<comment type="caution">
    <text evidence="8">The sequence shown here is derived from an EMBL/GenBank/DDBJ whole genome shotgun (WGS) entry which is preliminary data.</text>
</comment>
<feature type="transmembrane region" description="Helical" evidence="6">
    <location>
        <begin position="6"/>
        <end position="24"/>
    </location>
</feature>
<dbReference type="InterPro" id="IPR052954">
    <property type="entry name" value="GPCR-Ligand_Int"/>
</dbReference>
<keyword evidence="8" id="KW-0675">Receptor</keyword>
<evidence type="ECO:0000256" key="6">
    <source>
        <dbReference type="SAM" id="Phobius"/>
    </source>
</evidence>
<dbReference type="GO" id="GO:0016020">
    <property type="term" value="C:membrane"/>
    <property type="evidence" value="ECO:0007669"/>
    <property type="project" value="UniProtKB-SubCell"/>
</dbReference>
<dbReference type="PANTHER" id="PTHR46641">
    <property type="entry name" value="FMRFAMIDE RECEPTOR-RELATED"/>
    <property type="match status" value="1"/>
</dbReference>